<evidence type="ECO:0000313" key="3">
    <source>
        <dbReference type="EMBL" id="MBD1382927.1"/>
    </source>
</evidence>
<dbReference type="InterPro" id="IPR018309">
    <property type="entry name" value="Tscrpt_reg_PadR_C"/>
</dbReference>
<dbReference type="InterPro" id="IPR036388">
    <property type="entry name" value="WH-like_DNA-bd_sf"/>
</dbReference>
<accession>A0A926NEU0</accession>
<protein>
    <submittedName>
        <fullName evidence="3">PadR family transcriptional regulator</fullName>
    </submittedName>
</protein>
<gene>
    <name evidence="3" type="ORF">IC621_22250</name>
</gene>
<dbReference type="PANTHER" id="PTHR43252:SF6">
    <property type="entry name" value="NEGATIVE TRANSCRIPTION REGULATOR PADR"/>
    <property type="match status" value="1"/>
</dbReference>
<name>A0A926NEU0_9BACI</name>
<keyword evidence="4" id="KW-1185">Reference proteome</keyword>
<feature type="domain" description="Transcription regulator PadR C-terminal" evidence="2">
    <location>
        <begin position="97"/>
        <end position="178"/>
    </location>
</feature>
<dbReference type="Gene3D" id="6.10.140.190">
    <property type="match status" value="1"/>
</dbReference>
<dbReference type="Proteomes" id="UP000626844">
    <property type="component" value="Unassembled WGS sequence"/>
</dbReference>
<dbReference type="Pfam" id="PF10400">
    <property type="entry name" value="Vir_act_alpha_C"/>
    <property type="match status" value="1"/>
</dbReference>
<dbReference type="InterPro" id="IPR005149">
    <property type="entry name" value="Tscrpt_reg_PadR_N"/>
</dbReference>
<dbReference type="Pfam" id="PF03551">
    <property type="entry name" value="PadR"/>
    <property type="match status" value="1"/>
</dbReference>
<evidence type="ECO:0000313" key="4">
    <source>
        <dbReference type="Proteomes" id="UP000626844"/>
    </source>
</evidence>
<evidence type="ECO:0000259" key="1">
    <source>
        <dbReference type="Pfam" id="PF03551"/>
    </source>
</evidence>
<reference evidence="3" key="1">
    <citation type="submission" date="2020-09" db="EMBL/GenBank/DDBJ databases">
        <title>A novel bacterium of genus Bacillus, isolated from South China Sea.</title>
        <authorList>
            <person name="Huang H."/>
            <person name="Mo K."/>
            <person name="Hu Y."/>
        </authorList>
    </citation>
    <scope>NUCLEOTIDE SEQUENCE</scope>
    <source>
        <strain evidence="3">IB182487</strain>
    </source>
</reference>
<feature type="domain" description="Transcription regulator PadR N-terminal" evidence="1">
    <location>
        <begin position="11"/>
        <end position="84"/>
    </location>
</feature>
<organism evidence="3 4">
    <name type="scientific">Metabacillus arenae</name>
    <dbReference type="NCBI Taxonomy" id="2771434"/>
    <lineage>
        <taxon>Bacteria</taxon>
        <taxon>Bacillati</taxon>
        <taxon>Bacillota</taxon>
        <taxon>Bacilli</taxon>
        <taxon>Bacillales</taxon>
        <taxon>Bacillaceae</taxon>
        <taxon>Metabacillus</taxon>
    </lineage>
</organism>
<dbReference type="AlphaFoldDB" id="A0A926NEU0"/>
<evidence type="ECO:0000259" key="2">
    <source>
        <dbReference type="Pfam" id="PF10400"/>
    </source>
</evidence>
<dbReference type="InterPro" id="IPR036390">
    <property type="entry name" value="WH_DNA-bd_sf"/>
</dbReference>
<dbReference type="SUPFAM" id="SSF46785">
    <property type="entry name" value="Winged helix' DNA-binding domain"/>
    <property type="match status" value="1"/>
</dbReference>
<dbReference type="PANTHER" id="PTHR43252">
    <property type="entry name" value="TRANSCRIPTIONAL REGULATOR YQJI"/>
    <property type="match status" value="1"/>
</dbReference>
<comment type="caution">
    <text evidence="3">The sequence shown here is derived from an EMBL/GenBank/DDBJ whole genome shotgun (WGS) entry which is preliminary data.</text>
</comment>
<dbReference type="EMBL" id="JACXAI010000039">
    <property type="protein sequence ID" value="MBD1382927.1"/>
    <property type="molecule type" value="Genomic_DNA"/>
</dbReference>
<sequence>MSRENKSLYSILGILTIEPKSGYEIKKLIESSLGHFWYESYGQIYPNLKKLLADELITMENEKQEGKPDKKIYAITKKGEETLKDWLLKPAHLQVGRNELLLKLFFGHNVPTVANKEHIIAHQKEIEKLLEQYTHIEDVLTETKTTNPNLQYWLLTISYGRHWAEATIKWCRESIEKLNSIND</sequence>
<dbReference type="Gene3D" id="1.10.10.10">
    <property type="entry name" value="Winged helix-like DNA-binding domain superfamily/Winged helix DNA-binding domain"/>
    <property type="match status" value="1"/>
</dbReference>
<proteinExistence type="predicted"/>
<dbReference type="RefSeq" id="WP_191161585.1">
    <property type="nucleotide sequence ID" value="NZ_JACXAI010000039.1"/>
</dbReference>